<dbReference type="GO" id="GO:0003676">
    <property type="term" value="F:nucleic acid binding"/>
    <property type="evidence" value="ECO:0007669"/>
    <property type="project" value="InterPro"/>
</dbReference>
<feature type="region of interest" description="Disordered" evidence="2">
    <location>
        <begin position="1"/>
        <end position="21"/>
    </location>
</feature>
<dbReference type="OrthoDB" id="8026949at2759"/>
<dbReference type="InterPro" id="IPR001878">
    <property type="entry name" value="Znf_CCHC"/>
</dbReference>
<gene>
    <name evidence="4" type="ORF">BU23DRAFT_118180</name>
</gene>
<reference evidence="4" key="1">
    <citation type="journal article" date="2020" name="Stud. Mycol.">
        <title>101 Dothideomycetes genomes: a test case for predicting lifestyles and emergence of pathogens.</title>
        <authorList>
            <person name="Haridas S."/>
            <person name="Albert R."/>
            <person name="Binder M."/>
            <person name="Bloem J."/>
            <person name="Labutti K."/>
            <person name="Salamov A."/>
            <person name="Andreopoulos B."/>
            <person name="Baker S."/>
            <person name="Barry K."/>
            <person name="Bills G."/>
            <person name="Bluhm B."/>
            <person name="Cannon C."/>
            <person name="Castanera R."/>
            <person name="Culley D."/>
            <person name="Daum C."/>
            <person name="Ezra D."/>
            <person name="Gonzalez J."/>
            <person name="Henrissat B."/>
            <person name="Kuo A."/>
            <person name="Liang C."/>
            <person name="Lipzen A."/>
            <person name="Lutzoni F."/>
            <person name="Magnuson J."/>
            <person name="Mondo S."/>
            <person name="Nolan M."/>
            <person name="Ohm R."/>
            <person name="Pangilinan J."/>
            <person name="Park H.-J."/>
            <person name="Ramirez L."/>
            <person name="Alfaro M."/>
            <person name="Sun H."/>
            <person name="Tritt A."/>
            <person name="Yoshinaga Y."/>
            <person name="Zwiers L.-H."/>
            <person name="Turgeon B."/>
            <person name="Goodwin S."/>
            <person name="Spatafora J."/>
            <person name="Crous P."/>
            <person name="Grigoriev I."/>
        </authorList>
    </citation>
    <scope>NUCLEOTIDE SEQUENCE</scope>
    <source>
        <strain evidence="4">CBS 107.79</strain>
    </source>
</reference>
<evidence type="ECO:0000313" key="4">
    <source>
        <dbReference type="EMBL" id="KAF1974139.1"/>
    </source>
</evidence>
<keyword evidence="1" id="KW-0479">Metal-binding</keyword>
<dbReference type="InterPro" id="IPR036875">
    <property type="entry name" value="Znf_CCHC_sf"/>
</dbReference>
<feature type="compositionally biased region" description="Basic and acidic residues" evidence="2">
    <location>
        <begin position="53"/>
        <end position="66"/>
    </location>
</feature>
<feature type="domain" description="CCHC-type" evidence="3">
    <location>
        <begin position="113"/>
        <end position="128"/>
    </location>
</feature>
<dbReference type="Pfam" id="PF00098">
    <property type="entry name" value="zf-CCHC"/>
    <property type="match status" value="5"/>
</dbReference>
<evidence type="ECO:0000313" key="5">
    <source>
        <dbReference type="Proteomes" id="UP000800036"/>
    </source>
</evidence>
<dbReference type="GO" id="GO:0008270">
    <property type="term" value="F:zinc ion binding"/>
    <property type="evidence" value="ECO:0007669"/>
    <property type="project" value="UniProtKB-KW"/>
</dbReference>
<dbReference type="SMART" id="SM00343">
    <property type="entry name" value="ZnF_C2HC"/>
    <property type="match status" value="5"/>
</dbReference>
<feature type="region of interest" description="Disordered" evidence="2">
    <location>
        <begin position="41"/>
        <end position="106"/>
    </location>
</feature>
<dbReference type="Proteomes" id="UP000800036">
    <property type="component" value="Unassembled WGS sequence"/>
</dbReference>
<protein>
    <recommendedName>
        <fullName evidence="3">CCHC-type domain-containing protein</fullName>
    </recommendedName>
</protein>
<evidence type="ECO:0000259" key="3">
    <source>
        <dbReference type="PROSITE" id="PS50158"/>
    </source>
</evidence>
<feature type="domain" description="CCHC-type" evidence="3">
    <location>
        <begin position="137"/>
        <end position="152"/>
    </location>
</feature>
<keyword evidence="1" id="KW-0862">Zinc</keyword>
<evidence type="ECO:0000256" key="1">
    <source>
        <dbReference type="PROSITE-ProRule" id="PRU00047"/>
    </source>
</evidence>
<dbReference type="Gene3D" id="4.10.60.10">
    <property type="entry name" value="Zinc finger, CCHC-type"/>
    <property type="match status" value="4"/>
</dbReference>
<proteinExistence type="predicted"/>
<dbReference type="AlphaFoldDB" id="A0A6A5VCR0"/>
<dbReference type="PANTHER" id="PTHR23002">
    <property type="entry name" value="ZINC FINGER CCHC DOMAIN CONTAINING PROTEIN"/>
    <property type="match status" value="1"/>
</dbReference>
<organism evidence="4 5">
    <name type="scientific">Bimuria novae-zelandiae CBS 107.79</name>
    <dbReference type="NCBI Taxonomy" id="1447943"/>
    <lineage>
        <taxon>Eukaryota</taxon>
        <taxon>Fungi</taxon>
        <taxon>Dikarya</taxon>
        <taxon>Ascomycota</taxon>
        <taxon>Pezizomycotina</taxon>
        <taxon>Dothideomycetes</taxon>
        <taxon>Pleosporomycetidae</taxon>
        <taxon>Pleosporales</taxon>
        <taxon>Massarineae</taxon>
        <taxon>Didymosphaeriaceae</taxon>
        <taxon>Bimuria</taxon>
    </lineage>
</organism>
<sequence>MARGFDLASNSIGANPYPKPKEVVPEFTACEVCKRTIPTKNWSEHKGSKKHRKAEDEERRGKDKENFASYGGVDGVTSIDGADHWGGGGGDTWATNETDSGGAVQGGGSGRACYGCGEEGHQKRDCPKSSGGGGRACYGCGEEGHQKRDCPQSASGSGGDSRACFNCGMTGHRKADCPNGAQSAENGSGNGGQQCFNCYEYGHRKSECTKERVMKCRNCEEIGHMSRDWYVSTPHHTP</sequence>
<dbReference type="InterPro" id="IPR051714">
    <property type="entry name" value="Znf_CCHC_NABP"/>
</dbReference>
<feature type="domain" description="CCHC-type" evidence="3">
    <location>
        <begin position="195"/>
        <end position="210"/>
    </location>
</feature>
<feature type="domain" description="CCHC-type" evidence="3">
    <location>
        <begin position="164"/>
        <end position="179"/>
    </location>
</feature>
<dbReference type="PROSITE" id="PS50158">
    <property type="entry name" value="ZF_CCHC"/>
    <property type="match status" value="4"/>
</dbReference>
<accession>A0A6A5VCR0</accession>
<name>A0A6A5VCR0_9PLEO</name>
<dbReference type="EMBL" id="ML976676">
    <property type="protein sequence ID" value="KAF1974139.1"/>
    <property type="molecule type" value="Genomic_DNA"/>
</dbReference>
<keyword evidence="5" id="KW-1185">Reference proteome</keyword>
<dbReference type="SUPFAM" id="SSF57756">
    <property type="entry name" value="Retrovirus zinc finger-like domains"/>
    <property type="match status" value="3"/>
</dbReference>
<keyword evidence="1" id="KW-0863">Zinc-finger</keyword>
<evidence type="ECO:0000256" key="2">
    <source>
        <dbReference type="SAM" id="MobiDB-lite"/>
    </source>
</evidence>